<comment type="similarity">
    <text evidence="1">Belongs to the UDP-glycosyltransferase family.</text>
</comment>
<comment type="caution">
    <text evidence="3">The sequence shown here is derived from an EMBL/GenBank/DDBJ whole genome shotgun (WGS) entry which is preliminary data.</text>
</comment>
<dbReference type="EMBL" id="JAXUIC010000002">
    <property type="protein sequence ID" value="KAK4601352.1"/>
    <property type="molecule type" value="Genomic_DNA"/>
</dbReference>
<keyword evidence="2" id="KW-0808">Transferase</keyword>
<organism evidence="3 4">
    <name type="scientific">Quercus rubra</name>
    <name type="common">Northern red oak</name>
    <name type="synonym">Quercus borealis</name>
    <dbReference type="NCBI Taxonomy" id="3512"/>
    <lineage>
        <taxon>Eukaryota</taxon>
        <taxon>Viridiplantae</taxon>
        <taxon>Streptophyta</taxon>
        <taxon>Embryophyta</taxon>
        <taxon>Tracheophyta</taxon>
        <taxon>Spermatophyta</taxon>
        <taxon>Magnoliopsida</taxon>
        <taxon>eudicotyledons</taxon>
        <taxon>Gunneridae</taxon>
        <taxon>Pentapetalae</taxon>
        <taxon>rosids</taxon>
        <taxon>fabids</taxon>
        <taxon>Fagales</taxon>
        <taxon>Fagaceae</taxon>
        <taxon>Quercus</taxon>
    </lineage>
</organism>
<evidence type="ECO:0000313" key="3">
    <source>
        <dbReference type="EMBL" id="KAK4601352.1"/>
    </source>
</evidence>
<proteinExistence type="inferred from homology"/>
<dbReference type="PANTHER" id="PTHR48045">
    <property type="entry name" value="UDP-GLYCOSYLTRANSFERASE 72B1"/>
    <property type="match status" value="1"/>
</dbReference>
<protein>
    <recommendedName>
        <fullName evidence="5">Glycosyltransferase</fullName>
    </recommendedName>
</protein>
<evidence type="ECO:0000256" key="1">
    <source>
        <dbReference type="ARBA" id="ARBA00009995"/>
    </source>
</evidence>
<name>A0AAN7FZ84_QUERU</name>
<dbReference type="AlphaFoldDB" id="A0AAN7FZ84"/>
<dbReference type="Proteomes" id="UP001324115">
    <property type="component" value="Unassembled WGS sequence"/>
</dbReference>
<evidence type="ECO:0000313" key="4">
    <source>
        <dbReference type="Proteomes" id="UP001324115"/>
    </source>
</evidence>
<dbReference type="Pfam" id="PF00201">
    <property type="entry name" value="UDPGT"/>
    <property type="match status" value="1"/>
</dbReference>
<dbReference type="PANTHER" id="PTHR48045:SF12">
    <property type="entry name" value="GLYCOSYLTRANSFERASE"/>
    <property type="match status" value="1"/>
</dbReference>
<keyword evidence="4" id="KW-1185">Reference proteome</keyword>
<evidence type="ECO:0008006" key="5">
    <source>
        <dbReference type="Google" id="ProtNLM"/>
    </source>
</evidence>
<dbReference type="SUPFAM" id="SSF53756">
    <property type="entry name" value="UDP-Glycosyltransferase/glycogen phosphorylase"/>
    <property type="match status" value="1"/>
</dbReference>
<sequence>METTQQKLPHVVFETSLGMGHLLAVVELAKRLVHHQGFLVTFIIITTDGSSIKPQKAVLEALPSSISSIFLPPCHGFHCELPGDVRMTQIALTVLAETTRLVALVVDLFGIDAFDVAKEFGVLSFFCFPTTAMVLPLTFDLRKLDEKFSCEYRDLLEPVKLPGCVSIHGSDFPDHFQDRRNEAYKSFVFSSKRLHVADGIKVDSFMDLEPSAFEDLKKGGKGKPPVYFVGLLIRSVSDGGVDESECLRWLDKQPNGLVLYVSFGSGGTLSNQQLNELALGLEMSRQRFLWVVQSPHETAANASYFSKTKEVGLVVPSWAPQIQVLMSHGSTGGFLTHCGLNSILESIMHGVPMIAWPLFVEQRVNSKKIKELKHAAEKALSKEGSSTKSLADVAQLWKSQK</sequence>
<dbReference type="FunFam" id="3.40.50.2000:FF:000060">
    <property type="entry name" value="Glycosyltransferase"/>
    <property type="match status" value="1"/>
</dbReference>
<gene>
    <name evidence="3" type="ORF">RGQ29_010774</name>
</gene>
<dbReference type="Gene3D" id="3.40.50.2000">
    <property type="entry name" value="Glycogen Phosphorylase B"/>
    <property type="match status" value="2"/>
</dbReference>
<reference evidence="3 4" key="1">
    <citation type="journal article" date="2023" name="G3 (Bethesda)">
        <title>A haplotype-resolved chromosome-scale genome for Quercus rubra L. provides insights into the genetics of adaptive traits for red oak species.</title>
        <authorList>
            <person name="Kapoor B."/>
            <person name="Jenkins J."/>
            <person name="Schmutz J."/>
            <person name="Zhebentyayeva T."/>
            <person name="Kuelheim C."/>
            <person name="Coggeshall M."/>
            <person name="Heim C."/>
            <person name="Lasky J.R."/>
            <person name="Leites L."/>
            <person name="Islam-Faridi N."/>
            <person name="Romero-Severson J."/>
            <person name="DeLeo V.L."/>
            <person name="Lucas S.M."/>
            <person name="Lazic D."/>
            <person name="Gailing O."/>
            <person name="Carlson J."/>
            <person name="Staton M."/>
        </authorList>
    </citation>
    <scope>NUCLEOTIDE SEQUENCE [LARGE SCALE GENOMIC DNA]</scope>
    <source>
        <strain evidence="3">Pseudo-F2</strain>
    </source>
</reference>
<dbReference type="CDD" id="cd03784">
    <property type="entry name" value="GT1_Gtf-like"/>
    <property type="match status" value="1"/>
</dbReference>
<accession>A0AAN7FZ84</accession>
<dbReference type="GO" id="GO:0008194">
    <property type="term" value="F:UDP-glycosyltransferase activity"/>
    <property type="evidence" value="ECO:0007669"/>
    <property type="project" value="InterPro"/>
</dbReference>
<evidence type="ECO:0000256" key="2">
    <source>
        <dbReference type="ARBA" id="ARBA00022679"/>
    </source>
</evidence>
<dbReference type="InterPro" id="IPR002213">
    <property type="entry name" value="UDP_glucos_trans"/>
</dbReference>